<dbReference type="GeneID" id="87812135"/>
<keyword evidence="2" id="KW-0175">Coiled coil</keyword>
<feature type="domain" description="Histidine kinase/HSP90-like ATPase" evidence="4">
    <location>
        <begin position="1310"/>
        <end position="1454"/>
    </location>
</feature>
<dbReference type="InterPro" id="IPR035965">
    <property type="entry name" value="PAS-like_dom_sf"/>
</dbReference>
<sequence length="1620" mass="177575">MGSPDANAPPPLALLDSYPYPAAVVRIRRDEPAHSSPPETPLGGPSPSSPPARPRLVSPGAEFSLERRAHALTINVPPPHPRAGTSAPLTPVPTVTSARGGHALDVTWANAQWTAAGVSPFDLSRIAAWLQSGDDKPFQVSARGATLQLARCAAGDDDTYALLGQQFAPAPSPRPAVNMVRDLAWPRMVPPFAPAAGDAPPPLLRKSSNPLNCRELFEQVDWSRTSLGPLDEWPAGAVTALELMFSHESQIVLKLGTETSELYSIYNDAFSPIGFRHPFMIGRQHKDLPYAIRSAMDEDCDRVLAGETIHVTDKLLLYAHDDRGRLIEEYLSWDNMPLEDHGRVFGIWGAFTSVTSRVLATRRRNTAREVMSGLATLRTSAEFFSSLTALLEHNAHDVPFAIAYSVKPTKPRGGRPRAPSADVEVELNLQSTLGVPAHHASTPQKLEYVLPKHKGKSFLSRFGSSALSADHLTSETASSAISTGGPDLVTSYDTDAWPIQLALSTGRCVVVDDCSGLIKGYPVRAWDELPDRAIVVPLVTASTPTEDDVAPAVIIIGVNLRRPIDDDYLDWLHQFRQGLTIQLDSVRVLEAETARRIERDKLEAARTSLIQGAANAFRTPLTLISAPIDEVVQTTLTPLQTSRLKLAQRHVGRLEQLVDSLLQFTRLESGQLEPRFVSGDLAAFVRDIADIFRPVLNSRALDLHVTIDDESVSKVVFDPGLFETVISNFMSHALQSTTTGPVTVRLSSEQVEGDHWAVINIAYAGTPMPRAYLEVLSRGFQAVDTTGAGTELGLALAREIVRLHGGELAIESVYPRRRMVVRSDAESEPVFTKLTTASFPGSTFTVRFPTFHEHDGEGTITLGGYSDRLANDALQWSTGSADEESANGSMSGGWTDALLFERTDRILVVDSNSDIRAYLRSLFSPFCQVFEAEDGAQALELATTCKPNLILADRTIPKISGQDLLLAVRSDGRTRLIPFVFLATTNEEEDQATALVAGAEDYILKPFKPRELLARVHLHMQMGKKRAELEFKFMQREKEYRILADYCPSGILRLANYEEMLYCNEAYLGPAGLSHADLTSDGDSWLARIDPRDRERAQREWKQIAEGNQPTTVINYRWATGRCMSAVVVRLDLVEPGLTGMLACFSDVTDSEERLHEAERRRIEAEESKRQQELLVDLTSHEIRTPVSAILQCSSLVKENLASLRDQLARVGPSGFVPPPTLLAELAQDLEALESIYQCGLVQERIAGDVLSLARIQLDMLSVHEVDVDVAKQAHRLLSVFASEAKMNRISLSLDFGDMFRTMGVRAVKTDPVRFGQVVTNLVTNAMRFTSRAAVRNITVRYDLAWDPPAGGSCALPTSPSATAPLHKAVPPDNTPVYLYVSVSDTGPGMTPDEQKLLFQRFQQGNNRIHTQYGGSGLGLFICRKLTQLLAGDISVESKVAHGTTFRFYIKTHTANMLPLQSQSPLLTPIKERDMPDLALLPRRILVVEDNIINQTVLKRQMIKAGLECDVASNGQKALDLIAASESAATPYDVILMDVEMPVMDGITAVARLRSLEKASSVPRRLVIALTGNARGGQIDQAMAAGFDRVVIKPYRLPALLETIQDTMAKHKAGLNQQSS</sequence>
<dbReference type="SUPFAM" id="SSF47384">
    <property type="entry name" value="Homodimeric domain of signal transducing histidine kinase"/>
    <property type="match status" value="2"/>
</dbReference>
<dbReference type="SMART" id="SM00448">
    <property type="entry name" value="REC"/>
    <property type="match status" value="2"/>
</dbReference>
<feature type="domain" description="Signal transduction histidine kinase dimerisation/phosphoacceptor" evidence="5">
    <location>
        <begin position="605"/>
        <end position="670"/>
    </location>
</feature>
<dbReference type="InterPro" id="IPR001789">
    <property type="entry name" value="Sig_transdc_resp-reg_receiver"/>
</dbReference>
<dbReference type="SUPFAM" id="SSF52172">
    <property type="entry name" value="CheY-like"/>
    <property type="match status" value="2"/>
</dbReference>
<evidence type="ECO:0000256" key="1">
    <source>
        <dbReference type="ARBA" id="ARBA00022553"/>
    </source>
</evidence>
<evidence type="ECO:0000256" key="2">
    <source>
        <dbReference type="SAM" id="Coils"/>
    </source>
</evidence>
<dbReference type="InterPro" id="IPR011006">
    <property type="entry name" value="CheY-like_superfamily"/>
</dbReference>
<feature type="domain" description="Signal transduction histidine kinase dimerisation/phosphoacceptor" evidence="5">
    <location>
        <begin position="1171"/>
        <end position="1259"/>
    </location>
</feature>
<dbReference type="FunFam" id="3.40.50.2300:FF:000307">
    <property type="entry name" value="Receptor-like histidine kinase BpdS"/>
    <property type="match status" value="1"/>
</dbReference>
<organism evidence="7 8">
    <name type="scientific">Vanrija pseudolonga</name>
    <dbReference type="NCBI Taxonomy" id="143232"/>
    <lineage>
        <taxon>Eukaryota</taxon>
        <taxon>Fungi</taxon>
        <taxon>Dikarya</taxon>
        <taxon>Basidiomycota</taxon>
        <taxon>Agaricomycotina</taxon>
        <taxon>Tremellomycetes</taxon>
        <taxon>Trichosporonales</taxon>
        <taxon>Trichosporonaceae</taxon>
        <taxon>Vanrija</taxon>
    </lineage>
</organism>
<dbReference type="InterPro" id="IPR036890">
    <property type="entry name" value="HATPase_C_sf"/>
</dbReference>
<reference evidence="7" key="1">
    <citation type="submission" date="2023-10" db="EMBL/GenBank/DDBJ databases">
        <authorList>
            <person name="Noh H."/>
        </authorList>
    </citation>
    <scope>NUCLEOTIDE SEQUENCE</scope>
    <source>
        <strain evidence="7">DUCC4014</strain>
    </source>
</reference>
<keyword evidence="7" id="KW-0418">Kinase</keyword>
<feature type="domain" description="Histidine kinase/HSP90-like ATPase" evidence="4">
    <location>
        <begin position="717"/>
        <end position="852"/>
    </location>
</feature>
<dbReference type="InterPro" id="IPR004358">
    <property type="entry name" value="Sig_transdc_His_kin-like_C"/>
</dbReference>
<proteinExistence type="predicted"/>
<dbReference type="Proteomes" id="UP000827549">
    <property type="component" value="Chromosome 7"/>
</dbReference>
<dbReference type="CDD" id="cd00082">
    <property type="entry name" value="HisKA"/>
    <property type="match status" value="2"/>
</dbReference>
<accession>A0AAF0YH28</accession>
<evidence type="ECO:0000313" key="8">
    <source>
        <dbReference type="Proteomes" id="UP000827549"/>
    </source>
</evidence>
<keyword evidence="7" id="KW-0808">Transferase</keyword>
<dbReference type="Gene3D" id="3.30.565.10">
    <property type="entry name" value="Histidine kinase-like ATPase, C-terminal domain"/>
    <property type="match status" value="2"/>
</dbReference>
<dbReference type="SUPFAM" id="SSF55785">
    <property type="entry name" value="PYP-like sensor domain (PAS domain)"/>
    <property type="match status" value="1"/>
</dbReference>
<dbReference type="PANTHER" id="PTHR43547">
    <property type="entry name" value="TWO-COMPONENT HISTIDINE KINASE"/>
    <property type="match status" value="1"/>
</dbReference>
<dbReference type="Gene3D" id="3.40.50.2300">
    <property type="match status" value="2"/>
</dbReference>
<evidence type="ECO:0000259" key="5">
    <source>
        <dbReference type="SMART" id="SM00388"/>
    </source>
</evidence>
<dbReference type="PRINTS" id="PR00344">
    <property type="entry name" value="BCTRLSENSOR"/>
</dbReference>
<dbReference type="RefSeq" id="XP_062631498.1">
    <property type="nucleotide sequence ID" value="XM_062775514.1"/>
</dbReference>
<evidence type="ECO:0000256" key="3">
    <source>
        <dbReference type="SAM" id="MobiDB-lite"/>
    </source>
</evidence>
<feature type="region of interest" description="Disordered" evidence="3">
    <location>
        <begin position="25"/>
        <end position="58"/>
    </location>
</feature>
<dbReference type="EMBL" id="CP086720">
    <property type="protein sequence ID" value="WOO85472.1"/>
    <property type="molecule type" value="Genomic_DNA"/>
</dbReference>
<evidence type="ECO:0000313" key="7">
    <source>
        <dbReference type="EMBL" id="WOO85472.1"/>
    </source>
</evidence>
<feature type="coiled-coil region" evidence="2">
    <location>
        <begin position="1148"/>
        <end position="1175"/>
    </location>
</feature>
<gene>
    <name evidence="7" type="primary">tmoS_4</name>
    <name evidence="7" type="ORF">LOC62_07G008971</name>
</gene>
<dbReference type="InterPro" id="IPR036097">
    <property type="entry name" value="HisK_dim/P_sf"/>
</dbReference>
<dbReference type="CDD" id="cd17546">
    <property type="entry name" value="REC_hyHK_CKI1_RcsC-like"/>
    <property type="match status" value="1"/>
</dbReference>
<dbReference type="SUPFAM" id="SSF55874">
    <property type="entry name" value="ATPase domain of HSP90 chaperone/DNA topoisomerase II/histidine kinase"/>
    <property type="match status" value="2"/>
</dbReference>
<feature type="domain" description="Response regulatory" evidence="6">
    <location>
        <begin position="904"/>
        <end position="1016"/>
    </location>
</feature>
<keyword evidence="1" id="KW-0597">Phosphoprotein</keyword>
<protein>
    <submittedName>
        <fullName evidence="7">Sensor histidine kinase TmoS</fullName>
    </submittedName>
</protein>
<dbReference type="InterPro" id="IPR003661">
    <property type="entry name" value="HisK_dim/P_dom"/>
</dbReference>
<evidence type="ECO:0000259" key="6">
    <source>
        <dbReference type="SMART" id="SM00448"/>
    </source>
</evidence>
<dbReference type="InterPro" id="IPR003594">
    <property type="entry name" value="HATPase_dom"/>
</dbReference>
<keyword evidence="8" id="KW-1185">Reference proteome</keyword>
<evidence type="ECO:0000259" key="4">
    <source>
        <dbReference type="SMART" id="SM00387"/>
    </source>
</evidence>
<dbReference type="Gene3D" id="3.30.450.20">
    <property type="entry name" value="PAS domain"/>
    <property type="match status" value="2"/>
</dbReference>
<dbReference type="PANTHER" id="PTHR43547:SF2">
    <property type="entry name" value="HYBRID SIGNAL TRANSDUCTION HISTIDINE KINASE C"/>
    <property type="match status" value="1"/>
</dbReference>
<dbReference type="GO" id="GO:0000155">
    <property type="term" value="F:phosphorelay sensor kinase activity"/>
    <property type="evidence" value="ECO:0007669"/>
    <property type="project" value="InterPro"/>
</dbReference>
<dbReference type="Pfam" id="PF02518">
    <property type="entry name" value="HATPase_c"/>
    <property type="match status" value="2"/>
</dbReference>
<dbReference type="Pfam" id="PF00072">
    <property type="entry name" value="Response_reg"/>
    <property type="match status" value="2"/>
</dbReference>
<dbReference type="Pfam" id="PF00512">
    <property type="entry name" value="HisKA"/>
    <property type="match status" value="1"/>
</dbReference>
<dbReference type="SMART" id="SM00388">
    <property type="entry name" value="HisKA"/>
    <property type="match status" value="2"/>
</dbReference>
<dbReference type="Gene3D" id="1.10.287.130">
    <property type="match status" value="2"/>
</dbReference>
<feature type="domain" description="Response regulatory" evidence="6">
    <location>
        <begin position="1483"/>
        <end position="1604"/>
    </location>
</feature>
<name>A0AAF0YH28_9TREE</name>
<dbReference type="SMART" id="SM00387">
    <property type="entry name" value="HATPase_c"/>
    <property type="match status" value="2"/>
</dbReference>